<sequence>MRMPLSFAEKRAQTRILQNLSFWLRPESRAFTGANNDELGIVELEKLCGPFPSTQFEADLSTPVLNSALTFAEGLVVEYAATRGYKISAFDFPPEYNLISRLPNGDVEKELSLTLTVLQSIIDGSPTTSTEIAERINQLIKVKESIGSDDTTKLFSYLQERITNSDGVSPEEVDQFIHKIDAEKSYQDHLPTFANHEYLLKGVAHVQFVQRAFLCSTFKISAAFFNSLFSIMTSLVDRLSEEEIESALDESSGHFRNLNKWKEQYVSFETTVFHEKKRSAFTARLFILGPTVACNEFSDFLFTVRSKADQLEQCIGLLNSLPKPVHVMIMESENPSLLKALFPLSGQMMEDNYTTSITGLVSSRVFPLLNLLKFLRKNRLLSHLPKVLSSHAMRRCLKGIDPSTEEWKDTVQLMITSLSAVCEKLPGAMNGNWVKALVMLMKRRTETGDELMMKDWMAQYEHYEKVLETMNWAEEKLETKEKKEESPDSEEYAEMLAIAEEFNSEKENMKGDEVSIDIENMKEVHIIDEKEKSDYRENEVNSTEDEKNDEKEEEKEQTTQEETNDDNEEEDEDEEKTVNGEEEGEESKGEEREEEQEEREEQESLSDEVVIPDDPHGIENEFQDGDEIGVEIDGNGEEEEDDDGDERLAATQSSTQSSLDDGFMKSVSNLNNLEYDN</sequence>
<proteinExistence type="predicted"/>
<feature type="compositionally biased region" description="Acidic residues" evidence="1">
    <location>
        <begin position="562"/>
        <end position="585"/>
    </location>
</feature>
<evidence type="ECO:0000313" key="2">
    <source>
        <dbReference type="EMBL" id="GMT14300.1"/>
    </source>
</evidence>
<evidence type="ECO:0000256" key="1">
    <source>
        <dbReference type="SAM" id="MobiDB-lite"/>
    </source>
</evidence>
<dbReference type="AlphaFoldDB" id="A0AAV5V3Y4"/>
<gene>
    <name evidence="2" type="ORF">PFISCL1PPCAC_5597</name>
</gene>
<feature type="region of interest" description="Disordered" evidence="1">
    <location>
        <begin position="529"/>
        <end position="677"/>
    </location>
</feature>
<dbReference type="EMBL" id="BTSY01000002">
    <property type="protein sequence ID" value="GMT14300.1"/>
    <property type="molecule type" value="Genomic_DNA"/>
</dbReference>
<reference evidence="2" key="1">
    <citation type="submission" date="2023-10" db="EMBL/GenBank/DDBJ databases">
        <title>Genome assembly of Pristionchus species.</title>
        <authorList>
            <person name="Yoshida K."/>
            <person name="Sommer R.J."/>
        </authorList>
    </citation>
    <scope>NUCLEOTIDE SEQUENCE</scope>
    <source>
        <strain evidence="2">RS5133</strain>
    </source>
</reference>
<keyword evidence="3" id="KW-1185">Reference proteome</keyword>
<name>A0AAV5V3Y4_9BILA</name>
<feature type="compositionally biased region" description="Acidic residues" evidence="1">
    <location>
        <begin position="592"/>
        <end position="606"/>
    </location>
</feature>
<feature type="compositionally biased region" description="Polar residues" evidence="1">
    <location>
        <begin position="650"/>
        <end position="659"/>
    </location>
</feature>
<protein>
    <submittedName>
        <fullName evidence="2">Uncharacterized protein</fullName>
    </submittedName>
</protein>
<accession>A0AAV5V3Y4</accession>
<feature type="compositionally biased region" description="Polar residues" evidence="1">
    <location>
        <begin position="666"/>
        <end position="677"/>
    </location>
</feature>
<organism evidence="2 3">
    <name type="scientific">Pristionchus fissidentatus</name>
    <dbReference type="NCBI Taxonomy" id="1538716"/>
    <lineage>
        <taxon>Eukaryota</taxon>
        <taxon>Metazoa</taxon>
        <taxon>Ecdysozoa</taxon>
        <taxon>Nematoda</taxon>
        <taxon>Chromadorea</taxon>
        <taxon>Rhabditida</taxon>
        <taxon>Rhabditina</taxon>
        <taxon>Diplogasteromorpha</taxon>
        <taxon>Diplogasteroidea</taxon>
        <taxon>Neodiplogasteridae</taxon>
        <taxon>Pristionchus</taxon>
    </lineage>
</organism>
<comment type="caution">
    <text evidence="2">The sequence shown here is derived from an EMBL/GenBank/DDBJ whole genome shotgun (WGS) entry which is preliminary data.</text>
</comment>
<dbReference type="Proteomes" id="UP001432322">
    <property type="component" value="Unassembled WGS sequence"/>
</dbReference>
<feature type="compositionally biased region" description="Basic and acidic residues" evidence="1">
    <location>
        <begin position="529"/>
        <end position="558"/>
    </location>
</feature>
<evidence type="ECO:0000313" key="3">
    <source>
        <dbReference type="Proteomes" id="UP001432322"/>
    </source>
</evidence>
<feature type="compositionally biased region" description="Acidic residues" evidence="1">
    <location>
        <begin position="621"/>
        <end position="645"/>
    </location>
</feature>